<sequence>MRFDHYTLGSKAFRPLTCERCAMAMTDGPPWIYRGLWDWIHDTPSISLASCFSGPFPLLVLCCSPLLNQSTKQSRNLAGHTFLS</sequence>
<proteinExistence type="predicted"/>
<evidence type="ECO:0000313" key="2">
    <source>
        <dbReference type="Proteomes" id="UP000663419"/>
    </source>
</evidence>
<protein>
    <submittedName>
        <fullName evidence="1">No significant blast hit</fullName>
    </submittedName>
</protein>
<dbReference type="EMBL" id="CP069103">
    <property type="protein sequence ID" value="QSS51405.1"/>
    <property type="molecule type" value="Genomic_DNA"/>
</dbReference>
<reference evidence="1" key="1">
    <citation type="submission" date="2021-01" db="EMBL/GenBank/DDBJ databases">
        <title>Chromosome-level genome assembly of a human fungal pathogen reveals clustering of transcriptionally co-regulated genes.</title>
        <authorList>
            <person name="Voorhies M."/>
            <person name="Cohen S."/>
            <person name="Shea T.P."/>
            <person name="Petrus S."/>
            <person name="Munoz J.F."/>
            <person name="Poplawski S."/>
            <person name="Goldman W.E."/>
            <person name="Michael T."/>
            <person name="Cuomo C.A."/>
            <person name="Sil A."/>
            <person name="Beyhan S."/>
        </authorList>
    </citation>
    <scope>NUCLEOTIDE SEQUENCE</scope>
    <source>
        <strain evidence="1">H88</strain>
    </source>
</reference>
<name>A0A8A1LEU3_AJEC8</name>
<accession>A0A8A1LEU3</accession>
<dbReference type="VEuPathDB" id="FungiDB:I7I53_06717"/>
<dbReference type="Proteomes" id="UP000663419">
    <property type="component" value="Chromosome 2"/>
</dbReference>
<organism evidence="1 2">
    <name type="scientific">Ajellomyces capsulatus (strain H88)</name>
    <name type="common">Darling's disease fungus</name>
    <name type="synonym">Histoplasma capsulatum</name>
    <dbReference type="NCBI Taxonomy" id="544711"/>
    <lineage>
        <taxon>Eukaryota</taxon>
        <taxon>Fungi</taxon>
        <taxon>Dikarya</taxon>
        <taxon>Ascomycota</taxon>
        <taxon>Pezizomycotina</taxon>
        <taxon>Eurotiomycetes</taxon>
        <taxon>Eurotiomycetidae</taxon>
        <taxon>Onygenales</taxon>
        <taxon>Ajellomycetaceae</taxon>
        <taxon>Histoplasma</taxon>
    </lineage>
</organism>
<evidence type="ECO:0000313" key="1">
    <source>
        <dbReference type="EMBL" id="QSS51405.1"/>
    </source>
</evidence>
<dbReference type="AlphaFoldDB" id="A0A8A1LEU3"/>
<gene>
    <name evidence="1" type="ORF">I7I53_06717</name>
</gene>